<sequence>MTAIRPDQWDRAMTVRARASDGPVSVEVSNHGLSRGFDIVELHVNGQSIIPLREGEFATKEEAIAAGLKRGHAAIKADNIPLGY</sequence>
<reference evidence="1 2" key="1">
    <citation type="submission" date="2018-08" db="EMBL/GenBank/DDBJ databases">
        <title>Recombination of ecologically and evolutionarily significant loci maintains genetic cohesion in the Pseudomonas syringae species complex.</title>
        <authorList>
            <person name="Dillon M."/>
            <person name="Thakur S."/>
            <person name="Almeida R.N.D."/>
            <person name="Weir B.S."/>
            <person name="Guttman D.S."/>
        </authorList>
    </citation>
    <scope>NUCLEOTIDE SEQUENCE [LARGE SCALE GENOMIC DNA]</scope>
    <source>
        <strain evidence="1 2">ICMP 9421</strain>
    </source>
</reference>
<dbReference type="Proteomes" id="UP000270499">
    <property type="component" value="Unassembled WGS sequence"/>
</dbReference>
<evidence type="ECO:0000313" key="2">
    <source>
        <dbReference type="Proteomes" id="UP000270499"/>
    </source>
</evidence>
<dbReference type="EMBL" id="RBSW01000155">
    <property type="protein sequence ID" value="RMS81982.1"/>
    <property type="molecule type" value="Genomic_DNA"/>
</dbReference>
<gene>
    <name evidence="1" type="ORF">ALP59_02003</name>
</gene>
<evidence type="ECO:0000313" key="1">
    <source>
        <dbReference type="EMBL" id="RMS81982.1"/>
    </source>
</evidence>
<protein>
    <submittedName>
        <fullName evidence="1">Uncharacterized protein</fullName>
    </submittedName>
</protein>
<comment type="caution">
    <text evidence="1">The sequence shown here is derived from an EMBL/GenBank/DDBJ whole genome shotgun (WGS) entry which is preliminary data.</text>
</comment>
<accession>A0A3M5G5M5</accession>
<organism evidence="1 2">
    <name type="scientific">Pseudomonas savastanoi</name>
    <name type="common">Pseudomonas syringae pv. savastanoi</name>
    <dbReference type="NCBI Taxonomy" id="29438"/>
    <lineage>
        <taxon>Bacteria</taxon>
        <taxon>Pseudomonadati</taxon>
        <taxon>Pseudomonadota</taxon>
        <taxon>Gammaproteobacteria</taxon>
        <taxon>Pseudomonadales</taxon>
        <taxon>Pseudomonadaceae</taxon>
        <taxon>Pseudomonas</taxon>
    </lineage>
</organism>
<name>A0A3M5G5M5_PSESS</name>
<dbReference type="AlphaFoldDB" id="A0A3M5G5M5"/>
<proteinExistence type="predicted"/>